<accession>A0AAW2WHM6</accession>
<organism evidence="1">
    <name type="scientific">Sesamum radiatum</name>
    <name type="common">Black benniseed</name>
    <dbReference type="NCBI Taxonomy" id="300843"/>
    <lineage>
        <taxon>Eukaryota</taxon>
        <taxon>Viridiplantae</taxon>
        <taxon>Streptophyta</taxon>
        <taxon>Embryophyta</taxon>
        <taxon>Tracheophyta</taxon>
        <taxon>Spermatophyta</taxon>
        <taxon>Magnoliopsida</taxon>
        <taxon>eudicotyledons</taxon>
        <taxon>Gunneridae</taxon>
        <taxon>Pentapetalae</taxon>
        <taxon>asterids</taxon>
        <taxon>lamiids</taxon>
        <taxon>Lamiales</taxon>
        <taxon>Pedaliaceae</taxon>
        <taxon>Sesamum</taxon>
    </lineage>
</organism>
<gene>
    <name evidence="1" type="ORF">Sradi_0039700</name>
</gene>
<proteinExistence type="predicted"/>
<dbReference type="EMBL" id="JACGWJ010000001">
    <property type="protein sequence ID" value="KAL0441008.1"/>
    <property type="molecule type" value="Genomic_DNA"/>
</dbReference>
<reference evidence="1" key="1">
    <citation type="submission" date="2020-06" db="EMBL/GenBank/DDBJ databases">
        <authorList>
            <person name="Li T."/>
            <person name="Hu X."/>
            <person name="Zhang T."/>
            <person name="Song X."/>
            <person name="Zhang H."/>
            <person name="Dai N."/>
            <person name="Sheng W."/>
            <person name="Hou X."/>
            <person name="Wei L."/>
        </authorList>
    </citation>
    <scope>NUCLEOTIDE SEQUENCE</scope>
    <source>
        <strain evidence="1">G02</strain>
        <tissue evidence="1">Leaf</tissue>
    </source>
</reference>
<protein>
    <recommendedName>
        <fullName evidence="2">SCP domain-containing protein</fullName>
    </recommendedName>
</protein>
<comment type="caution">
    <text evidence="1">The sequence shown here is derived from an EMBL/GenBank/DDBJ whole genome shotgun (WGS) entry which is preliminary data.</text>
</comment>
<dbReference type="AlphaFoldDB" id="A0AAW2WHM6"/>
<sequence>MYDICMKCFVDGYYNLTAHGKAQVLENYNDQPTPVCLETPVAPNMDAMGCDQSQLAAVARLVNIKVEHNIAERCYEQVSQWASDLLPRNHTLPSNYYNTKKMIRDLGFPIEKIHTCKNDCMLYWKDEIDMEYCKFYGDNRYKPTKDQNSCRKKSLYAAYVLATYPTSTEVVCFTSNG</sequence>
<name>A0AAW2WHM6_SESRA</name>
<evidence type="ECO:0000313" key="1">
    <source>
        <dbReference type="EMBL" id="KAL0441008.1"/>
    </source>
</evidence>
<dbReference type="PANTHER" id="PTHR10775:SF188">
    <property type="entry name" value="TRANSPOSASE-ASSOCIATED DOMAIN-CONTAINING PROTEIN"/>
    <property type="match status" value="1"/>
</dbReference>
<reference evidence="1" key="2">
    <citation type="journal article" date="2024" name="Plant">
        <title>Genomic evolution and insights into agronomic trait innovations of Sesamum species.</title>
        <authorList>
            <person name="Miao H."/>
            <person name="Wang L."/>
            <person name="Qu L."/>
            <person name="Liu H."/>
            <person name="Sun Y."/>
            <person name="Le M."/>
            <person name="Wang Q."/>
            <person name="Wei S."/>
            <person name="Zheng Y."/>
            <person name="Lin W."/>
            <person name="Duan Y."/>
            <person name="Cao H."/>
            <person name="Xiong S."/>
            <person name="Wang X."/>
            <person name="Wei L."/>
            <person name="Li C."/>
            <person name="Ma Q."/>
            <person name="Ju M."/>
            <person name="Zhao R."/>
            <person name="Li G."/>
            <person name="Mu C."/>
            <person name="Tian Q."/>
            <person name="Mei H."/>
            <person name="Zhang T."/>
            <person name="Gao T."/>
            <person name="Zhang H."/>
        </authorList>
    </citation>
    <scope>NUCLEOTIDE SEQUENCE</scope>
    <source>
        <strain evidence="1">G02</strain>
    </source>
</reference>
<evidence type="ECO:0008006" key="2">
    <source>
        <dbReference type="Google" id="ProtNLM"/>
    </source>
</evidence>
<dbReference type="PANTHER" id="PTHR10775">
    <property type="entry name" value="OS08G0208400 PROTEIN"/>
    <property type="match status" value="1"/>
</dbReference>